<dbReference type="GO" id="GO:0003743">
    <property type="term" value="F:translation initiation factor activity"/>
    <property type="evidence" value="ECO:0007669"/>
    <property type="project" value="UniProtKB-KW"/>
</dbReference>
<sequence>MSGFRQGSRMPDGAEAASRYDRAFDFFSMRGFPDIVSGGGLSKAGLACFWRPRSGRRIAVSGGSGFWRRRLVQGVWFLDEPDRVSGPCFHSPCRIKRPVESFEGGFSAMGQGVFPRSKAGFSVFFPRFFPGFSPKLSRVKRFRKTGKPGRQAGLRPFLPFFVHPVSEASLLWVGDLLVCRWPAFG</sequence>
<keyword evidence="1" id="KW-0648">Protein biosynthesis</keyword>
<organism evidence="1 2">
    <name type="scientific">Oxalobacter paraformigenes</name>
    <dbReference type="NCBI Taxonomy" id="556268"/>
    <lineage>
        <taxon>Bacteria</taxon>
        <taxon>Pseudomonadati</taxon>
        <taxon>Pseudomonadota</taxon>
        <taxon>Betaproteobacteria</taxon>
        <taxon>Burkholderiales</taxon>
        <taxon>Oxalobacteraceae</taxon>
        <taxon>Oxalobacter</taxon>
    </lineage>
</organism>
<keyword evidence="1" id="KW-0396">Initiation factor</keyword>
<keyword evidence="2" id="KW-1185">Reference proteome</keyword>
<protein>
    <submittedName>
        <fullName evidence="1">Eukaryotic translation initiation factor 3 subunit A</fullName>
    </submittedName>
</protein>
<accession>T5LUS9</accession>
<name>T5LUS9_9BURK</name>
<dbReference type="HOGENOM" id="CLU_1459946_0_0_4"/>
<dbReference type="Proteomes" id="UP000003973">
    <property type="component" value="Unassembled WGS sequence"/>
</dbReference>
<evidence type="ECO:0000313" key="2">
    <source>
        <dbReference type="Proteomes" id="UP000003973"/>
    </source>
</evidence>
<comment type="caution">
    <text evidence="1">The sequence shown here is derived from an EMBL/GenBank/DDBJ whole genome shotgun (WGS) entry which is preliminary data.</text>
</comment>
<reference evidence="1" key="1">
    <citation type="submission" date="2011-10" db="EMBL/GenBank/DDBJ databases">
        <title>The Genome Sequence of Oxalobacter formigenes HOxBLS.</title>
        <authorList>
            <consortium name="The Broad Institute Genome Sequencing Platform"/>
            <person name="Earl A."/>
            <person name="Ward D."/>
            <person name="Feldgarden M."/>
            <person name="Gevers D."/>
            <person name="Allison M.J."/>
            <person name="Humphrey S."/>
            <person name="Young S.K."/>
            <person name="Zeng Q."/>
            <person name="Gargeya S."/>
            <person name="Fitzgerald M."/>
            <person name="Haas B."/>
            <person name="Abouelleil A."/>
            <person name="Alvarado L."/>
            <person name="Arachchi H.M."/>
            <person name="Berlin A."/>
            <person name="Brown A."/>
            <person name="Chapman S.B."/>
            <person name="Chen Z."/>
            <person name="Dunbar C."/>
            <person name="Freedman E."/>
            <person name="Gearin G."/>
            <person name="Goldberg J."/>
            <person name="Griggs A."/>
            <person name="Gujja S."/>
            <person name="Heiman D."/>
            <person name="Howarth C."/>
            <person name="Larson L."/>
            <person name="Lui A."/>
            <person name="MacDonald P.J.P."/>
            <person name="Montmayeur A."/>
            <person name="Murphy C."/>
            <person name="Neiman D."/>
            <person name="Pearson M."/>
            <person name="Priest M."/>
            <person name="Roberts A."/>
            <person name="Saif S."/>
            <person name="Shea T."/>
            <person name="Shenoy N."/>
            <person name="Sisk P."/>
            <person name="Stolte C."/>
            <person name="Sykes S."/>
            <person name="Wortman J."/>
            <person name="Nusbaum C."/>
            <person name="Birren B."/>
        </authorList>
    </citation>
    <scope>NUCLEOTIDE SEQUENCE [LARGE SCALE GENOMIC DNA]</scope>
    <source>
        <strain evidence="1">HOxBLS</strain>
    </source>
</reference>
<proteinExistence type="predicted"/>
<evidence type="ECO:0000313" key="1">
    <source>
        <dbReference type="EMBL" id="EQM95248.1"/>
    </source>
</evidence>
<dbReference type="EMBL" id="ACDP02000014">
    <property type="protein sequence ID" value="EQM95248.1"/>
    <property type="molecule type" value="Genomic_DNA"/>
</dbReference>
<dbReference type="AlphaFoldDB" id="T5LUS9"/>
<gene>
    <name evidence="1" type="ORF">OFAG_02193</name>
</gene>